<dbReference type="InterPro" id="IPR047111">
    <property type="entry name" value="YbaP-like"/>
</dbReference>
<dbReference type="PANTHER" id="PTHR40590">
    <property type="entry name" value="CYTOPLASMIC PROTEIN-RELATED"/>
    <property type="match status" value="1"/>
</dbReference>
<keyword evidence="1" id="KW-0732">Signal</keyword>
<dbReference type="OrthoDB" id="9798714at2"/>
<dbReference type="RefSeq" id="WP_073153929.1">
    <property type="nucleotide sequence ID" value="NZ_FQYY01000033.1"/>
</dbReference>
<feature type="signal peptide" evidence="1">
    <location>
        <begin position="1"/>
        <end position="22"/>
    </location>
</feature>
<dbReference type="PANTHER" id="PTHR40590:SF1">
    <property type="entry name" value="CYTOPLASMIC PROTEIN"/>
    <property type="match status" value="1"/>
</dbReference>
<gene>
    <name evidence="2" type="ORF">SAMN04488096_1332</name>
</gene>
<evidence type="ECO:0000313" key="2">
    <source>
        <dbReference type="EMBL" id="SHJ27515.1"/>
    </source>
</evidence>
<name>A0A1M6HZD7_9FLAO</name>
<dbReference type="InterPro" id="IPR002816">
    <property type="entry name" value="TraB/PrgY/GumN_fam"/>
</dbReference>
<dbReference type="Pfam" id="PF01963">
    <property type="entry name" value="TraB_PrgY_gumN"/>
    <property type="match status" value="1"/>
</dbReference>
<accession>A0A1M6HZD7</accession>
<dbReference type="AlphaFoldDB" id="A0A1M6HZD7"/>
<proteinExistence type="predicted"/>
<dbReference type="STRING" id="579105.SAMN04488096_1332"/>
<dbReference type="CDD" id="cd14789">
    <property type="entry name" value="Tiki"/>
    <property type="match status" value="1"/>
</dbReference>
<keyword evidence="3" id="KW-1185">Reference proteome</keyword>
<sequence length="288" mass="32989">MKHLRSIIAVLVLILTFSFSQAQNKVNLENSVLWKIEHSELKEPSYVLGTLHVMCKDDFEISKKITQTLQNVDALVLEINLSDPKEIKTMKELMKNPKKISQELTKQQFEELDTLVTNVMGAALSNFDSYGLSILNAIMIQKMLPCIEIKSLETELIALATEKQKPIYSLEKVAEQMEIMRTAYPTDFALKQILLFESYKKDFGEAIIAYNNEDITTTVDLVSKDIYMDENATTIMQINRNKNWVEKMPEMMTERSNLFAVGAAHLTHDYGIIHLLRQKGYTVTPVFN</sequence>
<protein>
    <recommendedName>
        <fullName evidence="4">TraB family protein</fullName>
    </recommendedName>
</protein>
<dbReference type="Proteomes" id="UP000184225">
    <property type="component" value="Unassembled WGS sequence"/>
</dbReference>
<organism evidence="2 3">
    <name type="scientific">Mesonia phycicola</name>
    <dbReference type="NCBI Taxonomy" id="579105"/>
    <lineage>
        <taxon>Bacteria</taxon>
        <taxon>Pseudomonadati</taxon>
        <taxon>Bacteroidota</taxon>
        <taxon>Flavobacteriia</taxon>
        <taxon>Flavobacteriales</taxon>
        <taxon>Flavobacteriaceae</taxon>
        <taxon>Mesonia</taxon>
    </lineage>
</organism>
<feature type="chain" id="PRO_5009918257" description="TraB family protein" evidence="1">
    <location>
        <begin position="23"/>
        <end position="288"/>
    </location>
</feature>
<evidence type="ECO:0008006" key="4">
    <source>
        <dbReference type="Google" id="ProtNLM"/>
    </source>
</evidence>
<evidence type="ECO:0000313" key="3">
    <source>
        <dbReference type="Proteomes" id="UP000184225"/>
    </source>
</evidence>
<evidence type="ECO:0000256" key="1">
    <source>
        <dbReference type="SAM" id="SignalP"/>
    </source>
</evidence>
<reference evidence="2 3" key="1">
    <citation type="submission" date="2016-11" db="EMBL/GenBank/DDBJ databases">
        <authorList>
            <person name="Jaros S."/>
            <person name="Januszkiewicz K."/>
            <person name="Wedrychowicz H."/>
        </authorList>
    </citation>
    <scope>NUCLEOTIDE SEQUENCE [LARGE SCALE GENOMIC DNA]</scope>
    <source>
        <strain evidence="2 3">DSM 21425</strain>
    </source>
</reference>
<dbReference type="EMBL" id="FQYY01000033">
    <property type="protein sequence ID" value="SHJ27515.1"/>
    <property type="molecule type" value="Genomic_DNA"/>
</dbReference>